<dbReference type="CDD" id="cd00038">
    <property type="entry name" value="CAP_ED"/>
    <property type="match status" value="1"/>
</dbReference>
<name>A0A1M6QCC4_9AQUI</name>
<accession>A0A1M6QCC4</accession>
<dbReference type="InterPro" id="IPR051257">
    <property type="entry name" value="Diverse_CBS-Domain"/>
</dbReference>
<dbReference type="InterPro" id="IPR014710">
    <property type="entry name" value="RmlC-like_jellyroll"/>
</dbReference>
<dbReference type="InterPro" id="IPR000644">
    <property type="entry name" value="CBS_dom"/>
</dbReference>
<evidence type="ECO:0000256" key="2">
    <source>
        <dbReference type="PROSITE-ProRule" id="PRU00703"/>
    </source>
</evidence>
<dbReference type="STRING" id="381751.SAMN05444391_0178"/>
<dbReference type="InterPro" id="IPR000595">
    <property type="entry name" value="cNMP-bd_dom"/>
</dbReference>
<dbReference type="PROSITE" id="PS51371">
    <property type="entry name" value="CBS"/>
    <property type="match status" value="1"/>
</dbReference>
<proteinExistence type="predicted"/>
<dbReference type="Gene3D" id="2.60.120.10">
    <property type="entry name" value="Jelly Rolls"/>
    <property type="match status" value="1"/>
</dbReference>
<protein>
    <submittedName>
        <fullName evidence="5">CBS domain-containing protein</fullName>
    </submittedName>
</protein>
<dbReference type="EMBL" id="LT670846">
    <property type="protein sequence ID" value="SHK17831.1"/>
    <property type="molecule type" value="Genomic_DNA"/>
</dbReference>
<dbReference type="Pfam" id="PF00571">
    <property type="entry name" value="CBS"/>
    <property type="match status" value="2"/>
</dbReference>
<feature type="domain" description="Cyclic nucleotide-binding" evidence="3">
    <location>
        <begin position="13"/>
        <end position="125"/>
    </location>
</feature>
<evidence type="ECO:0000313" key="6">
    <source>
        <dbReference type="Proteomes" id="UP000189810"/>
    </source>
</evidence>
<dbReference type="InterPro" id="IPR005105">
    <property type="entry name" value="GlnD_Uridyltrans_N"/>
</dbReference>
<dbReference type="Gene3D" id="3.10.580.10">
    <property type="entry name" value="CBS-domain"/>
    <property type="match status" value="1"/>
</dbReference>
<dbReference type="AlphaFoldDB" id="A0A1M6QCC4"/>
<dbReference type="GO" id="GO:0008773">
    <property type="term" value="F:[protein-PII] uridylyltransferase activity"/>
    <property type="evidence" value="ECO:0007669"/>
    <property type="project" value="InterPro"/>
</dbReference>
<dbReference type="SMART" id="SM00116">
    <property type="entry name" value="CBS"/>
    <property type="match status" value="2"/>
</dbReference>
<dbReference type="InterPro" id="IPR046342">
    <property type="entry name" value="CBS_dom_sf"/>
</dbReference>
<gene>
    <name evidence="5" type="ORF">SAMN05444391_0178</name>
</gene>
<dbReference type="CDD" id="cd05401">
    <property type="entry name" value="NT_GlnE_GlnD_like"/>
    <property type="match status" value="1"/>
</dbReference>
<feature type="domain" description="CBS" evidence="4">
    <location>
        <begin position="212"/>
        <end position="268"/>
    </location>
</feature>
<dbReference type="OrthoDB" id="9810963at2"/>
<evidence type="ECO:0000313" key="5">
    <source>
        <dbReference type="EMBL" id="SHK17831.1"/>
    </source>
</evidence>
<keyword evidence="6" id="KW-1185">Reference proteome</keyword>
<dbReference type="Pfam" id="PF10335">
    <property type="entry name" value="DUF294_C"/>
    <property type="match status" value="1"/>
</dbReference>
<dbReference type="PANTHER" id="PTHR43080:SF2">
    <property type="entry name" value="CBS DOMAIN-CONTAINING PROTEIN"/>
    <property type="match status" value="1"/>
</dbReference>
<dbReference type="PANTHER" id="PTHR43080">
    <property type="entry name" value="CBS DOMAIN-CONTAINING PROTEIN CBSX3, MITOCHONDRIAL"/>
    <property type="match status" value="1"/>
</dbReference>
<dbReference type="SUPFAM" id="SSF54631">
    <property type="entry name" value="CBS-domain pair"/>
    <property type="match status" value="1"/>
</dbReference>
<dbReference type="InterPro" id="IPR018821">
    <property type="entry name" value="DUF294_put_nucleoTrafse_sb-bd"/>
</dbReference>
<dbReference type="Pfam" id="PF03445">
    <property type="entry name" value="DUF294"/>
    <property type="match status" value="1"/>
</dbReference>
<organism evidence="5 6">
    <name type="scientific">Thermocrinis minervae</name>
    <dbReference type="NCBI Taxonomy" id="381751"/>
    <lineage>
        <taxon>Bacteria</taxon>
        <taxon>Pseudomonadati</taxon>
        <taxon>Aquificota</taxon>
        <taxon>Aquificia</taxon>
        <taxon>Aquificales</taxon>
        <taxon>Aquificaceae</taxon>
        <taxon>Thermocrinis</taxon>
    </lineage>
</organism>
<dbReference type="PROSITE" id="PS50042">
    <property type="entry name" value="CNMP_BINDING_3"/>
    <property type="match status" value="1"/>
</dbReference>
<sequence length="612" mass="70878">MQDAEVFLSQIEPFKNLPQEEIRRVVYNLCVRYYRASEEIFRKGSTPTEHLLILRKGALVVEENDQILQLLHEGDVFVLPSKPLDFSVKAKEDSVVFFLQKGIFLNLLQKYSSFVEYFTEEVSKKIQRALPKVDPSIDKLFSIRVTDLNYEKPILVDKDTDIGQVLKFVAQSELGSVIVDLKGQYGIITDRDLIKLLAKEPEAKRLTAKDVCSTPLIGVNKEASLFQAILLMAKHGIRRVAIYDNDKPIGLLDDRSIITYQTKNIISLTQQIDKAKTLEDLRYAYTLARESYVDFIMRGIDPQMLGLYISEINDRIMKRTVLITIQEMEVEPLVPYSIMVLGSEGRREQNLGTDQDNALVYLEEPLLDVDIKRYFEEFSRLYIKNLLSVGFPECPGKVMLSYPDWRKNFNEWTKAITSWIEKPEEKNMINLSILLDARSVFGDQIIVERLKNTIFQRVEEFPRVLSFLSLSAVKFKPPLGFLGSLVVEKSGDHRGELDLKKGGIFPIMHGVRVLSLEYKVEDLNTFDRINRLQEKGVLSKDMARDLTESYRFLLSLRFRSQARKVLMGKNPDNYVNPDELSKVEKSLLKEIFRTVERFQDFIREHYKLAYYQ</sequence>
<keyword evidence="1 2" id="KW-0129">CBS domain</keyword>
<dbReference type="Proteomes" id="UP000189810">
    <property type="component" value="Chromosome I"/>
</dbReference>
<evidence type="ECO:0000259" key="4">
    <source>
        <dbReference type="PROSITE" id="PS51371"/>
    </source>
</evidence>
<evidence type="ECO:0000256" key="1">
    <source>
        <dbReference type="ARBA" id="ARBA00023122"/>
    </source>
</evidence>
<dbReference type="SUPFAM" id="SSF51206">
    <property type="entry name" value="cAMP-binding domain-like"/>
    <property type="match status" value="1"/>
</dbReference>
<dbReference type="RefSeq" id="WP_079653376.1">
    <property type="nucleotide sequence ID" value="NZ_LT670846.1"/>
</dbReference>
<dbReference type="InterPro" id="IPR018490">
    <property type="entry name" value="cNMP-bd_dom_sf"/>
</dbReference>
<dbReference type="SMART" id="SM00100">
    <property type="entry name" value="cNMP"/>
    <property type="match status" value="1"/>
</dbReference>
<dbReference type="Pfam" id="PF00027">
    <property type="entry name" value="cNMP_binding"/>
    <property type="match status" value="1"/>
</dbReference>
<evidence type="ECO:0000259" key="3">
    <source>
        <dbReference type="PROSITE" id="PS50042"/>
    </source>
</evidence>
<reference evidence="5 6" key="1">
    <citation type="submission" date="2016-11" db="EMBL/GenBank/DDBJ databases">
        <authorList>
            <person name="Jaros S."/>
            <person name="Januszkiewicz K."/>
            <person name="Wedrychowicz H."/>
        </authorList>
    </citation>
    <scope>NUCLEOTIDE SEQUENCE [LARGE SCALE GENOMIC DNA]</scope>
    <source>
        <strain evidence="5 6">DSM 19557</strain>
    </source>
</reference>